<dbReference type="EMBL" id="JBANEI010000019">
    <property type="protein sequence ID" value="MEI2684025.1"/>
    <property type="molecule type" value="Genomic_DNA"/>
</dbReference>
<dbReference type="InterPro" id="IPR039013">
    <property type="entry name" value="YgiF"/>
</dbReference>
<dbReference type="PROSITE" id="PS51708">
    <property type="entry name" value="CHAD"/>
    <property type="match status" value="1"/>
</dbReference>
<comment type="caution">
    <text evidence="3">The sequence shown here is derived from an EMBL/GenBank/DDBJ whole genome shotgun (WGS) entry which is preliminary data.</text>
</comment>
<evidence type="ECO:0000313" key="3">
    <source>
        <dbReference type="EMBL" id="MEI2684025.1"/>
    </source>
</evidence>
<proteinExistence type="predicted"/>
<dbReference type="SUPFAM" id="SSF55154">
    <property type="entry name" value="CYTH-like phosphatases"/>
    <property type="match status" value="1"/>
</dbReference>
<feature type="domain" description="CHAD" evidence="2">
    <location>
        <begin position="218"/>
        <end position="434"/>
    </location>
</feature>
<dbReference type="Pfam" id="PF05235">
    <property type="entry name" value="CHAD"/>
    <property type="match status" value="1"/>
</dbReference>
<dbReference type="SMART" id="SM01118">
    <property type="entry name" value="CYTH"/>
    <property type="match status" value="1"/>
</dbReference>
<evidence type="ECO:0000313" key="4">
    <source>
        <dbReference type="Proteomes" id="UP001306592"/>
    </source>
</evidence>
<reference evidence="3 4" key="1">
    <citation type="submission" date="2024-02" db="EMBL/GenBank/DDBJ databases">
        <title>First report Erwinia aphidicola in onion in Chile.</title>
        <authorList>
            <person name="Valenzuela M."/>
            <person name="Pena M."/>
            <person name="Dutta B."/>
        </authorList>
    </citation>
    <scope>NUCLEOTIDE SEQUENCE [LARGE SCALE GENOMIC DNA]</scope>
    <source>
        <strain evidence="3 4">QCJ3A</strain>
    </source>
</reference>
<keyword evidence="4" id="KW-1185">Reference proteome</keyword>
<dbReference type="CDD" id="cd07756">
    <property type="entry name" value="CYTH-like_Pase_CHAD"/>
    <property type="match status" value="1"/>
</dbReference>
<dbReference type="InterPro" id="IPR033469">
    <property type="entry name" value="CYTH-like_dom_sf"/>
</dbReference>
<dbReference type="GeneID" id="89474464"/>
<dbReference type="Pfam" id="PF01928">
    <property type="entry name" value="CYTH"/>
    <property type="match status" value="1"/>
</dbReference>
<sequence>MTIEIELKFIAAAEAASKIADKLANWPHQHSAGQKLTNIYFETDDSQLRRWDMGLRIRGFGDSYEMTLKTAGQTVGGLHQRPEYNVALGQPELDIALLPADVWPAGTDVAALQQRLNALFSTHFVREKWVVTYLQSEIEVAYDCGEVSAGALSEPLREIELELKSGQRDDLLAFAAELATLEGLRLGSLSKAARGYALAQGNPPRPLRPVPLLKVKPKATVEEGMRSGFLLALSQWQYHEELWLRGVSGALPQIKDALETLRQVFSLYGALVPRKASSDLRQKLTVLEEALLEENVSAEKLCFSPVWLETQLALTNWIVTEGWRAFVDQKADAKLQGSFKRFSDIMLGRIAADLKETFAHVNHSGEYQDKLTRLHRQLLAVHLLAGAYQPDVVNSWLQSWQQLQQAIVSQQEVWLDSHRQQALKQAAFWKNGSV</sequence>
<dbReference type="InterPro" id="IPR023577">
    <property type="entry name" value="CYTH_domain"/>
</dbReference>
<feature type="domain" description="CYTH" evidence="1">
    <location>
        <begin position="2"/>
        <end position="202"/>
    </location>
</feature>
<organism evidence="3 4">
    <name type="scientific">Erwinia aphidicola</name>
    <dbReference type="NCBI Taxonomy" id="68334"/>
    <lineage>
        <taxon>Bacteria</taxon>
        <taxon>Pseudomonadati</taxon>
        <taxon>Pseudomonadota</taxon>
        <taxon>Gammaproteobacteria</taxon>
        <taxon>Enterobacterales</taxon>
        <taxon>Erwiniaceae</taxon>
        <taxon>Erwinia</taxon>
    </lineage>
</organism>
<name>A0ABU8DMG2_ERWAP</name>
<dbReference type="InterPro" id="IPR007899">
    <property type="entry name" value="CHAD_dom"/>
</dbReference>
<dbReference type="RefSeq" id="WP_048914573.1">
    <property type="nucleotide sequence ID" value="NZ_CAKKMT010000005.1"/>
</dbReference>
<evidence type="ECO:0000259" key="1">
    <source>
        <dbReference type="PROSITE" id="PS51707"/>
    </source>
</evidence>
<dbReference type="Proteomes" id="UP001306592">
    <property type="component" value="Unassembled WGS sequence"/>
</dbReference>
<gene>
    <name evidence="3" type="ORF">V8N49_20500</name>
</gene>
<dbReference type="Gene3D" id="2.40.320.10">
    <property type="entry name" value="Hypothetical Protein Pfu-838710-001"/>
    <property type="match status" value="1"/>
</dbReference>
<accession>A0ABU8DMG2</accession>
<dbReference type="PANTHER" id="PTHR39569">
    <property type="entry name" value="INORGANIC TRIPHOSPHATASE"/>
    <property type="match status" value="1"/>
</dbReference>
<evidence type="ECO:0000259" key="2">
    <source>
        <dbReference type="PROSITE" id="PS51708"/>
    </source>
</evidence>
<dbReference type="PROSITE" id="PS51707">
    <property type="entry name" value="CYTH"/>
    <property type="match status" value="1"/>
</dbReference>
<protein>
    <submittedName>
        <fullName evidence="3">Inorganic triphosphatase</fullName>
    </submittedName>
</protein>
<dbReference type="PANTHER" id="PTHR39569:SF1">
    <property type="entry name" value="INORGANIC TRIPHOSPHATASE"/>
    <property type="match status" value="1"/>
</dbReference>